<proteinExistence type="predicted"/>
<feature type="compositionally biased region" description="Low complexity" evidence="1">
    <location>
        <begin position="886"/>
        <end position="896"/>
    </location>
</feature>
<evidence type="ECO:0000313" key="2">
    <source>
        <dbReference type="EMBL" id="KAK7194727.1"/>
    </source>
</evidence>
<feature type="compositionally biased region" description="Low complexity" evidence="1">
    <location>
        <begin position="781"/>
        <end position="811"/>
    </location>
</feature>
<evidence type="ECO:0000256" key="1">
    <source>
        <dbReference type="SAM" id="MobiDB-lite"/>
    </source>
</evidence>
<evidence type="ECO:0000313" key="3">
    <source>
        <dbReference type="Proteomes" id="UP001430356"/>
    </source>
</evidence>
<dbReference type="Gene3D" id="1.10.472.10">
    <property type="entry name" value="Cyclin-like"/>
    <property type="match status" value="1"/>
</dbReference>
<feature type="region of interest" description="Disordered" evidence="1">
    <location>
        <begin position="781"/>
        <end position="826"/>
    </location>
</feature>
<feature type="compositionally biased region" description="Acidic residues" evidence="1">
    <location>
        <begin position="1044"/>
        <end position="1071"/>
    </location>
</feature>
<feature type="compositionally biased region" description="Polar residues" evidence="1">
    <location>
        <begin position="41"/>
        <end position="51"/>
    </location>
</feature>
<name>A0AAW0EN68_9TRYP</name>
<dbReference type="EMBL" id="JAECZO010000041">
    <property type="protein sequence ID" value="KAK7194727.1"/>
    <property type="molecule type" value="Genomic_DNA"/>
</dbReference>
<dbReference type="Pfam" id="PF08613">
    <property type="entry name" value="Cyclin"/>
    <property type="match status" value="1"/>
</dbReference>
<feature type="region of interest" description="Disordered" evidence="1">
    <location>
        <begin position="856"/>
        <end position="1010"/>
    </location>
</feature>
<sequence length="1089" mass="113793">MMQSRAVVPTGEVSRRDTSTATSTVSAKVLAQSALAERVSPSLSTPATPQRQRGGARRHPLTYAAAVCCAASAAHTTAADSEDDGTEDCNVMGNGCAEAVSPPSSCAGVLTLGVSLAATTRPPALQASSDAADGEDVRAVPAAPAVRLCGPRQARTAAGDHTAFTSKAMQAISALASTGKPPAPSGHSRSDLSSPVGCATRVAAGDDPIGVRHLYSLPSSRAGSSVAMPTATQRGGAAPALALTQPIDSTGATSAAAADVFSMERFAVFYEAALEELMDECERRVANAPAAWRDSQRHFICGGSNRDLATSTHSFDSPRSSAMSPLGGTTPVYPAGSATLHHNTHAAHHRSSASQPPRTAFFSAAAPTRHAEQRNAAATAAEESVPALLAALGQHHGKMAPMVFIAALAYLARVTTQCASELLCITRENWYRLTTIAILVAAKVYDEHSSTRLNARFASSSGIPLREVTRLELDFLYLIDFDLLLREAEVEQWLSWMETLALRRDLMTPLNAYVLGSHASFTATALPAKPPASSCATAFSLAQYRERSRTGTMGDASRTVGLSSEALEGEEEETVWTSPSSALGPRSFSHVRVSSNTMDVRRAAAALAGDVPSHSSHMIELFHFPPPSPASSVALPASLLDGVGSAVSALSVPGGGTASSLTGRRAHVPPSPVHGVLPPRPPAPKSRLFSVVHSAAEPPSPISLRQLCQLGGSPPSPMRPPSADRHSPVRFFFKAPAGQQPPPPVPRQTTTTTSNRGRHGGHTGEDTGCAAARESLPLDAARAAGGSATAPRPSAAAAVAGAEAKRGTPGTAAPPPPPPPKARWGPLGMVQHVRDVLGVTASLVRGQLNVLAPASHTEEAGRPAHSQAPRPTSLGATGSGARVSHPPASSSSAPAPYRGVGNGGGAYPPFPAKLRDERAGEGALPRRPPGSPPRPSPGDAVGRSTGAGMAAARPTPRHSPMPPPPRSSHSDPTRTSAQLIYSRPAADADGEEEDDYDYGEEEEEECEYGYYDEEGCFHYYTEEEEEECEYDDGDEEGCFHYYTEEEEEEEGEYDDGDEDYEDDGGEEEEEAAAFFQRCRPPLTHSPPSL</sequence>
<gene>
    <name evidence="2" type="ORF">NESM_000392500</name>
</gene>
<accession>A0AAW0EN68</accession>
<dbReference type="Proteomes" id="UP001430356">
    <property type="component" value="Unassembled WGS sequence"/>
</dbReference>
<feature type="region of interest" description="Disordered" evidence="1">
    <location>
        <begin position="1044"/>
        <end position="1089"/>
    </location>
</feature>
<dbReference type="PANTHER" id="PTHR15615">
    <property type="match status" value="1"/>
</dbReference>
<keyword evidence="3" id="KW-1185">Reference proteome</keyword>
<feature type="region of interest" description="Disordered" evidence="1">
    <location>
        <begin position="1"/>
        <end position="57"/>
    </location>
</feature>
<feature type="compositionally biased region" description="Pro residues" evidence="1">
    <location>
        <begin position="812"/>
        <end position="821"/>
    </location>
</feature>
<feature type="region of interest" description="Disordered" evidence="1">
    <location>
        <begin position="704"/>
        <end position="769"/>
    </location>
</feature>
<protein>
    <submittedName>
        <fullName evidence="2">G1 cyclin CycE4</fullName>
    </submittedName>
</protein>
<dbReference type="AlphaFoldDB" id="A0AAW0EN68"/>
<reference evidence="2 3" key="1">
    <citation type="journal article" date="2021" name="MBio">
        <title>A New Model Trypanosomatid, Novymonas esmeraldas: Genomic Perception of Its 'Candidatus Pandoraea novymonadis' Endosymbiont.</title>
        <authorList>
            <person name="Zakharova A."/>
            <person name="Saura A."/>
            <person name="Butenko A."/>
            <person name="Podesvova L."/>
            <person name="Warmusova S."/>
            <person name="Kostygov A.Y."/>
            <person name="Nenarokova A."/>
            <person name="Lukes J."/>
            <person name="Opperdoes F.R."/>
            <person name="Yurchenko V."/>
        </authorList>
    </citation>
    <scope>NUCLEOTIDE SEQUENCE [LARGE SCALE GENOMIC DNA]</scope>
    <source>
        <strain evidence="2 3">E262AT.01</strain>
    </source>
</reference>
<comment type="caution">
    <text evidence="2">The sequence shown here is derived from an EMBL/GenBank/DDBJ whole genome shotgun (WGS) entry which is preliminary data.</text>
</comment>
<dbReference type="PANTHER" id="PTHR15615:SF112">
    <property type="entry name" value="CYCLIN, PUTATIVE-RELATED"/>
    <property type="match status" value="1"/>
</dbReference>
<organism evidence="2 3">
    <name type="scientific">Novymonas esmeraldas</name>
    <dbReference type="NCBI Taxonomy" id="1808958"/>
    <lineage>
        <taxon>Eukaryota</taxon>
        <taxon>Discoba</taxon>
        <taxon>Euglenozoa</taxon>
        <taxon>Kinetoplastea</taxon>
        <taxon>Metakinetoplastina</taxon>
        <taxon>Trypanosomatida</taxon>
        <taxon>Trypanosomatidae</taxon>
        <taxon>Novymonas</taxon>
    </lineage>
</organism>
<feature type="compositionally biased region" description="Pro residues" evidence="1">
    <location>
        <begin position="926"/>
        <end position="936"/>
    </location>
</feature>
<feature type="compositionally biased region" description="Pro residues" evidence="1">
    <location>
        <begin position="957"/>
        <end position="966"/>
    </location>
</feature>
<feature type="compositionally biased region" description="Acidic residues" evidence="1">
    <location>
        <begin position="988"/>
        <end position="1010"/>
    </location>
</feature>
<dbReference type="InterPro" id="IPR013922">
    <property type="entry name" value="Cyclin_PHO80-like"/>
</dbReference>
<dbReference type="GO" id="GO:0019901">
    <property type="term" value="F:protein kinase binding"/>
    <property type="evidence" value="ECO:0007669"/>
    <property type="project" value="InterPro"/>
</dbReference>